<feature type="transmembrane region" description="Helical" evidence="1">
    <location>
        <begin position="17"/>
        <end position="33"/>
    </location>
</feature>
<dbReference type="SUPFAM" id="SSF81324">
    <property type="entry name" value="Voltage-gated potassium channels"/>
    <property type="match status" value="1"/>
</dbReference>
<feature type="transmembrane region" description="Helical" evidence="1">
    <location>
        <begin position="139"/>
        <end position="161"/>
    </location>
</feature>
<dbReference type="Proteomes" id="UP001144313">
    <property type="component" value="Unassembled WGS sequence"/>
</dbReference>
<protein>
    <recommendedName>
        <fullName evidence="2">Potassium channel domain-containing protein</fullName>
    </recommendedName>
</protein>
<sequence length="175" mass="19075">MQVQHEESDPAFKPHRLRWALAALALIVLYAVVPVRIEPDPAVLIMRWTATAVLLAAIAVTIRWQAVRQLREPNAPLGALVVGILGGLLLFALTDYTVAVYRPDQFDGLHTRVDALYFALSTLSTVGFGDITAHGQGARILVCLQMAFNVTAIAGSASLIARKLTERARARRPRA</sequence>
<keyword evidence="1" id="KW-0812">Transmembrane</keyword>
<gene>
    <name evidence="3" type="ORF">GALLR39Z86_32340</name>
</gene>
<feature type="domain" description="Potassium channel" evidence="2">
    <location>
        <begin position="98"/>
        <end position="165"/>
    </location>
</feature>
<keyword evidence="1" id="KW-0472">Membrane</keyword>
<reference evidence="3" key="1">
    <citation type="submission" date="2022-12" db="EMBL/GenBank/DDBJ databases">
        <title>Reference genome sequencing for broad-spectrum identification of bacterial and archaeal isolates by mass spectrometry.</title>
        <authorList>
            <person name="Sekiguchi Y."/>
            <person name="Tourlousse D.M."/>
        </authorList>
    </citation>
    <scope>NUCLEOTIDE SEQUENCE</scope>
    <source>
        <strain evidence="3">LLR39Z86</strain>
    </source>
</reference>
<feature type="transmembrane region" description="Helical" evidence="1">
    <location>
        <begin position="45"/>
        <end position="65"/>
    </location>
</feature>
<evidence type="ECO:0000313" key="3">
    <source>
        <dbReference type="EMBL" id="GLI43384.1"/>
    </source>
</evidence>
<dbReference type="EMBL" id="BSDT01000001">
    <property type="protein sequence ID" value="GLI43384.1"/>
    <property type="molecule type" value="Genomic_DNA"/>
</dbReference>
<evidence type="ECO:0000259" key="2">
    <source>
        <dbReference type="Pfam" id="PF07885"/>
    </source>
</evidence>
<dbReference type="RefSeq" id="WP_270113709.1">
    <property type="nucleotide sequence ID" value="NZ_BAAAOL010000017.1"/>
</dbReference>
<keyword evidence="1" id="KW-1133">Transmembrane helix</keyword>
<dbReference type="InterPro" id="IPR013099">
    <property type="entry name" value="K_chnl_dom"/>
</dbReference>
<organism evidence="3 4">
    <name type="scientific">Glycomyces algeriensis</name>
    <dbReference type="NCBI Taxonomy" id="256037"/>
    <lineage>
        <taxon>Bacteria</taxon>
        <taxon>Bacillati</taxon>
        <taxon>Actinomycetota</taxon>
        <taxon>Actinomycetes</taxon>
        <taxon>Glycomycetales</taxon>
        <taxon>Glycomycetaceae</taxon>
        <taxon>Glycomyces</taxon>
    </lineage>
</organism>
<evidence type="ECO:0000313" key="4">
    <source>
        <dbReference type="Proteomes" id="UP001144313"/>
    </source>
</evidence>
<dbReference type="AlphaFoldDB" id="A0A9W6G8R3"/>
<accession>A0A9W6G8R3</accession>
<comment type="caution">
    <text evidence="3">The sequence shown here is derived from an EMBL/GenBank/DDBJ whole genome shotgun (WGS) entry which is preliminary data.</text>
</comment>
<name>A0A9W6G8R3_9ACTN</name>
<proteinExistence type="predicted"/>
<evidence type="ECO:0000256" key="1">
    <source>
        <dbReference type="SAM" id="Phobius"/>
    </source>
</evidence>
<feature type="transmembrane region" description="Helical" evidence="1">
    <location>
        <begin position="77"/>
        <end position="101"/>
    </location>
</feature>
<dbReference type="Gene3D" id="1.10.287.70">
    <property type="match status" value="1"/>
</dbReference>
<keyword evidence="4" id="KW-1185">Reference proteome</keyword>
<dbReference type="Pfam" id="PF07885">
    <property type="entry name" value="Ion_trans_2"/>
    <property type="match status" value="1"/>
</dbReference>